<dbReference type="SUPFAM" id="SSF52540">
    <property type="entry name" value="P-loop containing nucleoside triphosphate hydrolases"/>
    <property type="match status" value="1"/>
</dbReference>
<dbReference type="InterPro" id="IPR001482">
    <property type="entry name" value="T2SS/T4SS_dom"/>
</dbReference>
<evidence type="ECO:0000256" key="1">
    <source>
        <dbReference type="ARBA" id="ARBA00006611"/>
    </source>
</evidence>
<reference evidence="3 4" key="2">
    <citation type="submission" date="2015-01" db="EMBL/GenBank/DDBJ databases">
        <title>Complete genome sequence of Pyrinomonas methylaliphatogenes type strain K22T.</title>
        <authorList>
            <person name="Lee K.C.Y."/>
            <person name="Power J.F."/>
            <person name="Dunfield P.F."/>
            <person name="Morgan X.C."/>
            <person name="Huttenhower C."/>
            <person name="Stott M.B."/>
        </authorList>
    </citation>
    <scope>NUCLEOTIDE SEQUENCE [LARGE SCALE GENOMIC DNA]</scope>
    <source>
        <strain evidence="3 4">K22</strain>
    </source>
</reference>
<reference evidence="3 4" key="1">
    <citation type="submission" date="2013-12" db="EMBL/GenBank/DDBJ databases">
        <authorList>
            <person name="Stott M."/>
        </authorList>
    </citation>
    <scope>NUCLEOTIDE SEQUENCE [LARGE SCALE GENOMIC DNA]</scope>
    <source>
        <strain evidence="3 4">K22</strain>
    </source>
</reference>
<dbReference type="GO" id="GO:0005524">
    <property type="term" value="F:ATP binding"/>
    <property type="evidence" value="ECO:0007669"/>
    <property type="project" value="InterPro"/>
</dbReference>
<dbReference type="SMART" id="SM00382">
    <property type="entry name" value="AAA"/>
    <property type="match status" value="1"/>
</dbReference>
<name>A0A0B6X214_9BACT</name>
<dbReference type="Proteomes" id="UP000031518">
    <property type="component" value="Unassembled WGS sequence"/>
</dbReference>
<dbReference type="EMBL" id="CBXV010000008">
    <property type="protein sequence ID" value="CDM66574.1"/>
    <property type="molecule type" value="Genomic_DNA"/>
</dbReference>
<proteinExistence type="inferred from homology"/>
<dbReference type="PANTHER" id="PTHR30486:SF16">
    <property type="entry name" value="TWITCHING MOTILITY PROTEIN PILT"/>
    <property type="match status" value="1"/>
</dbReference>
<dbReference type="Gene3D" id="3.40.50.300">
    <property type="entry name" value="P-loop containing nucleotide triphosphate hydrolases"/>
    <property type="match status" value="1"/>
</dbReference>
<feature type="domain" description="AAA+ ATPase" evidence="2">
    <location>
        <begin position="154"/>
        <end position="279"/>
    </location>
</feature>
<dbReference type="InterPro" id="IPR006321">
    <property type="entry name" value="PilT/PilU"/>
</dbReference>
<evidence type="ECO:0000313" key="3">
    <source>
        <dbReference type="EMBL" id="CDM66574.1"/>
    </source>
</evidence>
<evidence type="ECO:0000313" key="4">
    <source>
        <dbReference type="Proteomes" id="UP000031518"/>
    </source>
</evidence>
<dbReference type="STRING" id="454194.PYK22_02606"/>
<protein>
    <submittedName>
        <fullName evidence="3">Pilus retraction protein PilT</fullName>
    </submittedName>
</protein>
<dbReference type="InterPro" id="IPR027417">
    <property type="entry name" value="P-loop_NTPase"/>
</dbReference>
<comment type="similarity">
    <text evidence="1">Belongs to the GSP E family.</text>
</comment>
<dbReference type="Gene3D" id="3.30.450.90">
    <property type="match status" value="1"/>
</dbReference>
<evidence type="ECO:0000259" key="2">
    <source>
        <dbReference type="SMART" id="SM00382"/>
    </source>
</evidence>
<dbReference type="AlphaFoldDB" id="A0A0B6X214"/>
<accession>A0A0B6X214</accession>
<dbReference type="CDD" id="cd01131">
    <property type="entry name" value="PilT"/>
    <property type="match status" value="1"/>
</dbReference>
<gene>
    <name evidence="3" type="ORF">PYK22_02606</name>
</gene>
<dbReference type="NCBIfam" id="TIGR01420">
    <property type="entry name" value="pilT_fam"/>
    <property type="match status" value="1"/>
</dbReference>
<dbReference type="Pfam" id="PF00437">
    <property type="entry name" value="T2SSE"/>
    <property type="match status" value="1"/>
</dbReference>
<keyword evidence="4" id="KW-1185">Reference proteome</keyword>
<dbReference type="InterPro" id="IPR050921">
    <property type="entry name" value="T4SS_GSP_E_ATPase"/>
</dbReference>
<dbReference type="PANTHER" id="PTHR30486">
    <property type="entry name" value="TWITCHING MOTILITY PROTEIN PILT"/>
    <property type="match status" value="1"/>
</dbReference>
<sequence>MMRAGRACVPPTSRRAFFSGAAMSFFDPAPIIERMLLVSDKISDLNFSVGQPPQVEINGKLTPVQPLGVQKLTPYQTEILAMAILKGHPDAAERLIRTGAVDLSFSLPSRTRFRVNIFQQRGTYSIVMRLIPTEIPTLRSLRLPPQLAEIAELRNGIVLVTGPTGSGKSSTLAAIIDLINETKHYHIVTIEDPIEFLHTHKNSTINQREIGSDAVDFPSALRAALRQAPKVILIGEMRDLETTEIALEAAETGHLVLSTLHTIDASKTVDRIIGLYPKNEEPVIRTRLAQTFRYIISQRLIPRADGRGRIAAVEILKSTPRTREYIQEGESEGKSLLDAMRDGQLDGMQDFDTVIKGMIERGIITLEDGLAFATNQNNLLLALKGLSSGDDYLRAQGMSPASEPKPSIFEVIE</sequence>
<dbReference type="GO" id="GO:0016887">
    <property type="term" value="F:ATP hydrolysis activity"/>
    <property type="evidence" value="ECO:0007669"/>
    <property type="project" value="InterPro"/>
</dbReference>
<organism evidence="3 4">
    <name type="scientific">Pyrinomonas methylaliphatogenes</name>
    <dbReference type="NCBI Taxonomy" id="454194"/>
    <lineage>
        <taxon>Bacteria</taxon>
        <taxon>Pseudomonadati</taxon>
        <taxon>Acidobacteriota</taxon>
        <taxon>Blastocatellia</taxon>
        <taxon>Blastocatellales</taxon>
        <taxon>Pyrinomonadaceae</taxon>
        <taxon>Pyrinomonas</taxon>
    </lineage>
</organism>
<dbReference type="InterPro" id="IPR003593">
    <property type="entry name" value="AAA+_ATPase"/>
</dbReference>